<gene>
    <name evidence="1" type="ORF">E6C76_17175</name>
</gene>
<protein>
    <recommendedName>
        <fullName evidence="3">Flagellar hook-associated protein 2 C-terminal domain-containing protein</fullName>
    </recommendedName>
</protein>
<dbReference type="Proteomes" id="UP000308430">
    <property type="component" value="Unassembled WGS sequence"/>
</dbReference>
<dbReference type="EMBL" id="SSOC01000006">
    <property type="protein sequence ID" value="THF62991.1"/>
    <property type="molecule type" value="Genomic_DNA"/>
</dbReference>
<evidence type="ECO:0000313" key="2">
    <source>
        <dbReference type="Proteomes" id="UP000308430"/>
    </source>
</evidence>
<accession>A0A4S4AUS0</accession>
<evidence type="ECO:0000313" key="1">
    <source>
        <dbReference type="EMBL" id="THF62991.1"/>
    </source>
</evidence>
<comment type="caution">
    <text evidence="1">The sequence shown here is derived from an EMBL/GenBank/DDBJ whole genome shotgun (WGS) entry which is preliminary data.</text>
</comment>
<keyword evidence="2" id="KW-1185">Reference proteome</keyword>
<sequence>MNIDLAAFRLNALTTLTGSGASAAGGSAGNTDFLNILLQARGASGTLNAGGGSGSAVDALLGGESSRMNSVLSQLEASNAAFLQRYNARVEEIGDEAEVLTQLRERVAELGAASGAMAQLKTDSADDEIRAVLREFIAGYNAWDAEFDPYFERGGLLEDNQAGGVARFSLRREVGSIFHGAGNGGFELGLTDMGVRFTADGQLVLDEAAFDAALASDREGALGTLNNVARAFGQAAEMLSADGHLLDRRIDNAERAVAWAADNQDEVDAEFGPGAVRARLRGLYG</sequence>
<name>A0A4S4AUS0_9RHOO</name>
<organism evidence="1 2">
    <name type="scientific">Pseudothauera nasutitermitis</name>
    <dbReference type="NCBI Taxonomy" id="2565930"/>
    <lineage>
        <taxon>Bacteria</taxon>
        <taxon>Pseudomonadati</taxon>
        <taxon>Pseudomonadota</taxon>
        <taxon>Betaproteobacteria</taxon>
        <taxon>Rhodocyclales</taxon>
        <taxon>Zoogloeaceae</taxon>
        <taxon>Pseudothauera</taxon>
    </lineage>
</organism>
<evidence type="ECO:0008006" key="3">
    <source>
        <dbReference type="Google" id="ProtNLM"/>
    </source>
</evidence>
<dbReference type="RefSeq" id="WP_136349471.1">
    <property type="nucleotide sequence ID" value="NZ_SSOC01000006.1"/>
</dbReference>
<dbReference type="OrthoDB" id="8527163at2"/>
<proteinExistence type="predicted"/>
<reference evidence="1 2" key="1">
    <citation type="submission" date="2019-04" db="EMBL/GenBank/DDBJ databases">
        <title>Azoarcus nasutitermitis sp. nov. isolated from termite nest.</title>
        <authorList>
            <person name="Lin S.-Y."/>
            <person name="Hameed A."/>
            <person name="Hsu Y.-H."/>
            <person name="Young C.-C."/>
        </authorList>
    </citation>
    <scope>NUCLEOTIDE SEQUENCE [LARGE SCALE GENOMIC DNA]</scope>
    <source>
        <strain evidence="1 2">CC-YHH838</strain>
    </source>
</reference>
<dbReference type="AlphaFoldDB" id="A0A4S4AUS0"/>